<dbReference type="PANTHER" id="PTHR30535:SF34">
    <property type="entry name" value="MOLYBDATE-BINDING PROTEIN MOLA"/>
    <property type="match status" value="1"/>
</dbReference>
<feature type="compositionally biased region" description="Low complexity" evidence="2">
    <location>
        <begin position="315"/>
        <end position="340"/>
    </location>
</feature>
<gene>
    <name evidence="5" type="ORF">JKK62_10915</name>
</gene>
<feature type="signal peptide" evidence="3">
    <location>
        <begin position="1"/>
        <end position="21"/>
    </location>
</feature>
<evidence type="ECO:0000256" key="2">
    <source>
        <dbReference type="SAM" id="MobiDB-lite"/>
    </source>
</evidence>
<sequence>MKRILSIVLSLCLILSCAAIFGGCNTKTSNDWPVTIGDVTIDKEPENIVVLNDVFADVISYIGYDIKMAGRSEECDQEFLHVVPVMGKGAAPDTAAIAAAKTDLVIADKTLSADAKSAIESNGAKVITFDVPTTSDALKSLYTDLGTALGGKTTGKEKGEKGYDELLDMLSTMNTATSNVVQTVAYIYLDADGKPCTFVKGTLEYQFFNYNGNSNVFANQTAPPINLDELKLGSPNFIFYDNDNVLAILNADPSLANVHALSEGHTYQIPKKAFFRFGKSAEQAIFDMLNYIDKTTKGTPDSATRDYSVPATTAETAAAAADAPAATEAPAATNAAPAAASSQNDSDEINFSVDG</sequence>
<reference evidence="5" key="1">
    <citation type="submission" date="2021-01" db="EMBL/GenBank/DDBJ databases">
        <title>Genome public.</title>
        <authorList>
            <person name="Liu C."/>
            <person name="Sun Q."/>
        </authorList>
    </citation>
    <scope>NUCLEOTIDE SEQUENCE</scope>
    <source>
        <strain evidence="5">M6</strain>
    </source>
</reference>
<protein>
    <submittedName>
        <fullName evidence="5">ABC transporter substrate-binding protein</fullName>
    </submittedName>
</protein>
<accession>A0A934WSI2</accession>
<dbReference type="RefSeq" id="WP_201427936.1">
    <property type="nucleotide sequence ID" value="NZ_JAEQMG010000117.1"/>
</dbReference>
<dbReference type="Proteomes" id="UP000633365">
    <property type="component" value="Unassembled WGS sequence"/>
</dbReference>
<dbReference type="PANTHER" id="PTHR30535">
    <property type="entry name" value="VITAMIN B12-BINDING PROTEIN"/>
    <property type="match status" value="1"/>
</dbReference>
<dbReference type="InterPro" id="IPR002491">
    <property type="entry name" value="ABC_transptr_periplasmic_BD"/>
</dbReference>
<dbReference type="EMBL" id="JAEQMG010000117">
    <property type="protein sequence ID" value="MBK6089142.1"/>
    <property type="molecule type" value="Genomic_DNA"/>
</dbReference>
<evidence type="ECO:0000313" key="6">
    <source>
        <dbReference type="Proteomes" id="UP000633365"/>
    </source>
</evidence>
<dbReference type="PROSITE" id="PS50983">
    <property type="entry name" value="FE_B12_PBP"/>
    <property type="match status" value="1"/>
</dbReference>
<dbReference type="SUPFAM" id="SSF53807">
    <property type="entry name" value="Helical backbone' metal receptor"/>
    <property type="match status" value="1"/>
</dbReference>
<evidence type="ECO:0000256" key="3">
    <source>
        <dbReference type="SAM" id="SignalP"/>
    </source>
</evidence>
<feature type="region of interest" description="Disordered" evidence="2">
    <location>
        <begin position="315"/>
        <end position="355"/>
    </location>
</feature>
<dbReference type="PROSITE" id="PS51257">
    <property type="entry name" value="PROKAR_LIPOPROTEIN"/>
    <property type="match status" value="1"/>
</dbReference>
<name>A0A934WSI2_9FIRM</name>
<evidence type="ECO:0000313" key="5">
    <source>
        <dbReference type="EMBL" id="MBK6089142.1"/>
    </source>
</evidence>
<proteinExistence type="inferred from homology"/>
<dbReference type="Pfam" id="PF01497">
    <property type="entry name" value="Peripla_BP_2"/>
    <property type="match status" value="1"/>
</dbReference>
<dbReference type="Gene3D" id="3.40.50.1980">
    <property type="entry name" value="Nitrogenase molybdenum iron protein domain"/>
    <property type="match status" value="2"/>
</dbReference>
<evidence type="ECO:0000259" key="4">
    <source>
        <dbReference type="PROSITE" id="PS50983"/>
    </source>
</evidence>
<comment type="similarity">
    <text evidence="1">Belongs to the bacterial solute-binding protein 8 family.</text>
</comment>
<dbReference type="InterPro" id="IPR050902">
    <property type="entry name" value="ABC_Transporter_SBP"/>
</dbReference>
<comment type="caution">
    <text evidence="5">The sequence shown here is derived from an EMBL/GenBank/DDBJ whole genome shotgun (WGS) entry which is preliminary data.</text>
</comment>
<keyword evidence="6" id="KW-1185">Reference proteome</keyword>
<dbReference type="AlphaFoldDB" id="A0A934WSI2"/>
<evidence type="ECO:0000256" key="1">
    <source>
        <dbReference type="ARBA" id="ARBA00008814"/>
    </source>
</evidence>
<organism evidence="5 6">
    <name type="scientific">Ruminococcus difficilis</name>
    <dbReference type="NCBI Taxonomy" id="2763069"/>
    <lineage>
        <taxon>Bacteria</taxon>
        <taxon>Bacillati</taxon>
        <taxon>Bacillota</taxon>
        <taxon>Clostridia</taxon>
        <taxon>Eubacteriales</taxon>
        <taxon>Oscillospiraceae</taxon>
        <taxon>Ruminococcus</taxon>
    </lineage>
</organism>
<feature type="chain" id="PRO_5038540012" evidence="3">
    <location>
        <begin position="22"/>
        <end position="355"/>
    </location>
</feature>
<feature type="domain" description="Fe/B12 periplasmic-binding" evidence="4">
    <location>
        <begin position="47"/>
        <end position="296"/>
    </location>
</feature>
<keyword evidence="3" id="KW-0732">Signal</keyword>